<name>A0ABY5E742_9BACT</name>
<protein>
    <submittedName>
        <fullName evidence="2">Porin</fullName>
    </submittedName>
</protein>
<accession>A0ABY5E742</accession>
<dbReference type="RefSeq" id="WP_254577037.1">
    <property type="nucleotide sequence ID" value="NZ_CP100595.1"/>
</dbReference>
<organism evidence="2 3">
    <name type="scientific">Arcobacter roscoffensis</name>
    <dbReference type="NCBI Taxonomy" id="2961520"/>
    <lineage>
        <taxon>Bacteria</taxon>
        <taxon>Pseudomonadati</taxon>
        <taxon>Campylobacterota</taxon>
        <taxon>Epsilonproteobacteria</taxon>
        <taxon>Campylobacterales</taxon>
        <taxon>Arcobacteraceae</taxon>
        <taxon>Arcobacter</taxon>
    </lineage>
</organism>
<keyword evidence="3" id="KW-1185">Reference proteome</keyword>
<dbReference type="EMBL" id="CP100595">
    <property type="protein sequence ID" value="UTJ06858.1"/>
    <property type="molecule type" value="Genomic_DNA"/>
</dbReference>
<feature type="signal peptide" evidence="1">
    <location>
        <begin position="1"/>
        <end position="20"/>
    </location>
</feature>
<dbReference type="InterPro" id="IPR008439">
    <property type="entry name" value="Campylo_MOMP"/>
</dbReference>
<evidence type="ECO:0000313" key="3">
    <source>
        <dbReference type="Proteomes" id="UP001060012"/>
    </source>
</evidence>
<feature type="chain" id="PRO_5045306894" evidence="1">
    <location>
        <begin position="21"/>
        <end position="348"/>
    </location>
</feature>
<reference evidence="2" key="1">
    <citation type="submission" date="2022-07" db="EMBL/GenBank/DDBJ databases">
        <title>Arcobacter roscoffensis sp. nov., a marine bacterium isolated from coastal seawater collected from Roscoff, France.</title>
        <authorList>
            <person name="Pascual J."/>
            <person name="Lepeaux C."/>
            <person name="Methner A."/>
            <person name="Overmann J."/>
        </authorList>
    </citation>
    <scope>NUCLEOTIDE SEQUENCE</scope>
    <source>
        <strain evidence="2">ARW1-2F2</strain>
    </source>
</reference>
<evidence type="ECO:0000313" key="2">
    <source>
        <dbReference type="EMBL" id="UTJ06858.1"/>
    </source>
</evidence>
<gene>
    <name evidence="2" type="ORF">NJU99_01860</name>
</gene>
<dbReference type="SUPFAM" id="SSF56935">
    <property type="entry name" value="Porins"/>
    <property type="match status" value="1"/>
</dbReference>
<evidence type="ECO:0000256" key="1">
    <source>
        <dbReference type="SAM" id="SignalP"/>
    </source>
</evidence>
<dbReference type="InterPro" id="IPR023614">
    <property type="entry name" value="Porin_dom_sf"/>
</dbReference>
<proteinExistence type="predicted"/>
<dbReference type="Proteomes" id="UP001060012">
    <property type="component" value="Chromosome"/>
</dbReference>
<dbReference type="Pfam" id="PF05538">
    <property type="entry name" value="Campylo_MOMP"/>
    <property type="match status" value="1"/>
</dbReference>
<sequence>MKKIAKLSLVAAMAMTAANAGSLEEAIKGVNVSGKLYVESFVTETDNDGSKSGFEIDADIKLKNKINDNLTAVIDIEADTQQNEETATDDKQALELSNAYFSYTNNGATVNAGRMDINTPNTDGEEGEGFVGMYTVGPVTAVGAHFVNNSGISLTSDINAAALLGSVGPVNAEAWYVTVSDHSKNTTLVASTKVADIALGARYATTDFEDAAKKDGTTYILSASGKVANVALRATYLNNDEDNAAFVTDDSSANTIELVNFVAGNVADMKAYAIGATVPVMENVSFALDYGWGEADVSKTEASEIVGKVSYKMAKSTTLTVRYADYTQEVNNVDTDKTHARLDLTYKF</sequence>
<keyword evidence="1" id="KW-0732">Signal</keyword>
<dbReference type="Gene3D" id="2.40.160.10">
    <property type="entry name" value="Porin"/>
    <property type="match status" value="1"/>
</dbReference>